<evidence type="ECO:0000313" key="1">
    <source>
        <dbReference type="EMBL" id="AKA44264.1"/>
    </source>
</evidence>
<reference evidence="1 2" key="1">
    <citation type="journal article" date="2011" name="J. Bacteriol.">
        <title>Complete genome sequence of Paenibacillus polymyxa SC2, a strain of plant growth-promoting Rhizobacterium with broad-spectrum antimicrobial activity.</title>
        <authorList>
            <person name="Ma M."/>
            <person name="Wang C."/>
            <person name="Ding Y."/>
            <person name="Li L."/>
            <person name="Shen D."/>
            <person name="Jiang X."/>
            <person name="Guan D."/>
            <person name="Cao F."/>
            <person name="Chen H."/>
            <person name="Feng R."/>
            <person name="Wang X."/>
            <person name="Ge Y."/>
            <person name="Yao L."/>
            <person name="Bing X."/>
            <person name="Yang X."/>
            <person name="Li J."/>
            <person name="Du B."/>
        </authorList>
    </citation>
    <scope>NUCLEOTIDE SEQUENCE [LARGE SCALE GENOMIC DNA]</scope>
    <source>
        <strain evidence="1 2">SC2</strain>
    </source>
</reference>
<dbReference type="KEGG" id="ppm:PPSC2_13885"/>
<dbReference type="AlphaFoldDB" id="A0A0D5ZCG2"/>
<dbReference type="Proteomes" id="UP000006868">
    <property type="component" value="Chromosome"/>
</dbReference>
<name>A0A0D5ZCG2_PAEPS</name>
<sequence length="65" mass="7410">MVYFQNEVNFTKATVSGLKLGVEDFIENLGETIRELRNDVASLRGDMYDDVIVNATFDPSPRNFH</sequence>
<proteinExistence type="predicted"/>
<organism evidence="1 2">
    <name type="scientific">Paenibacillus polymyxa (strain SC2)</name>
    <name type="common">Bacillus polymyxa</name>
    <dbReference type="NCBI Taxonomy" id="886882"/>
    <lineage>
        <taxon>Bacteria</taxon>
        <taxon>Bacillati</taxon>
        <taxon>Bacillota</taxon>
        <taxon>Bacilli</taxon>
        <taxon>Bacillales</taxon>
        <taxon>Paenibacillaceae</taxon>
        <taxon>Paenibacillus</taxon>
    </lineage>
</organism>
<dbReference type="PATRIC" id="fig|886882.15.peg.2965"/>
<evidence type="ECO:0000313" key="2">
    <source>
        <dbReference type="Proteomes" id="UP000006868"/>
    </source>
</evidence>
<dbReference type="EMBL" id="CP002213">
    <property type="protein sequence ID" value="AKA44264.1"/>
    <property type="molecule type" value="Genomic_DNA"/>
</dbReference>
<dbReference type="HOGENOM" id="CLU_2845728_0_0_9"/>
<protein>
    <submittedName>
        <fullName evidence="1">Uncharacterized protein</fullName>
    </submittedName>
</protein>
<gene>
    <name evidence="1" type="ORF">PPSC2_13885</name>
</gene>
<accession>A0A0D5ZCG2</accession>